<accession>D0W5C2</accession>
<feature type="coiled-coil region" evidence="1">
    <location>
        <begin position="335"/>
        <end position="390"/>
    </location>
</feature>
<keyword evidence="1" id="KW-0175">Coiled coil</keyword>
<evidence type="ECO:0000313" key="3">
    <source>
        <dbReference type="Proteomes" id="UP000003294"/>
    </source>
</evidence>
<sequence>MAQCESPIDIADILESVLSVIKNVNTENKRARENFKQILKTEFIYAAAAILKNKTQWEIPENTRNLDSDIICTYICEVFLKSHLLGNSFPVMRPREVKQMPEPVFNKVLFAEQRTRQLEVIRTSEYIFAIAPYYTDDLPFSLRRFLSEDKLYTSYNRYYTAIHIPVRNITQNDALSFANGLKQILSMQAGVSWEIIDMMDKIEENYNEKVLPLLFSPFPAQVERTQAIAARLEEFERLLGDTVLDPFYYCLTRMAKGEEDLRYIYIAFRQSFDGIFNSFETFRLLPVLWMNRDAENMSDRMDAYISAMEHRSREILSIQKGKPEEEFSGKVSACLNDLERCLEKYSKQLELVSESIETCTAKLEGKPSFFNRLLKTGDKLRRQLDVLQKQSASIHNEAYIEINTLLYRHREVVSVRNRRADYVEKGKERIALFPRGLNGITKLPAAVLLPERSDCFDMKEVWQMFNRIPR</sequence>
<gene>
    <name evidence="2" type="ORF">NEICINOT_04876</name>
</gene>
<dbReference type="Proteomes" id="UP000003294">
    <property type="component" value="Unassembled WGS sequence"/>
</dbReference>
<dbReference type="AlphaFoldDB" id="D0W5C2"/>
<feature type="coiled-coil region" evidence="1">
    <location>
        <begin position="14"/>
        <end position="41"/>
    </location>
</feature>
<evidence type="ECO:0000313" key="2">
    <source>
        <dbReference type="EMBL" id="EEZ71032.1"/>
    </source>
</evidence>
<organism evidence="2 3">
    <name type="scientific">Neisseria cinerea ATCC 14685</name>
    <dbReference type="NCBI Taxonomy" id="546262"/>
    <lineage>
        <taxon>Bacteria</taxon>
        <taxon>Pseudomonadati</taxon>
        <taxon>Pseudomonadota</taxon>
        <taxon>Betaproteobacteria</taxon>
        <taxon>Neisseriales</taxon>
        <taxon>Neisseriaceae</taxon>
        <taxon>Neisseria</taxon>
    </lineage>
</organism>
<dbReference type="STRING" id="546262.NEICINOT_04876"/>
<proteinExistence type="predicted"/>
<evidence type="ECO:0000256" key="1">
    <source>
        <dbReference type="SAM" id="Coils"/>
    </source>
</evidence>
<name>D0W5C2_NEICI</name>
<comment type="caution">
    <text evidence="2">The sequence shown here is derived from an EMBL/GenBank/DDBJ whole genome shotgun (WGS) entry which is preliminary data.</text>
</comment>
<reference evidence="2 3" key="1">
    <citation type="submission" date="2009-10" db="EMBL/GenBank/DDBJ databases">
        <authorList>
            <person name="Weinstock G."/>
            <person name="Sodergren E."/>
            <person name="Clifton S."/>
            <person name="Fulton L."/>
            <person name="Fulton B."/>
            <person name="Courtney L."/>
            <person name="Fronick C."/>
            <person name="Harrison M."/>
            <person name="Strong C."/>
            <person name="Farmer C."/>
            <person name="Delahaunty K."/>
            <person name="Markovic C."/>
            <person name="Hall O."/>
            <person name="Minx P."/>
            <person name="Tomlinson C."/>
            <person name="Mitreva M."/>
            <person name="Nelson J."/>
            <person name="Hou S."/>
            <person name="Wollam A."/>
            <person name="Pepin K.H."/>
            <person name="Johnson M."/>
            <person name="Bhonagiri V."/>
            <person name="Nash W.E."/>
            <person name="Warren W."/>
            <person name="Chinwalla A."/>
            <person name="Mardis E.R."/>
            <person name="Wilson R.K."/>
        </authorList>
    </citation>
    <scope>NUCLEOTIDE SEQUENCE [LARGE SCALE GENOMIC DNA]</scope>
    <source>
        <strain evidence="2 3">ATCC 14685</strain>
    </source>
</reference>
<protein>
    <submittedName>
        <fullName evidence="2">Uncharacterized protein</fullName>
    </submittedName>
</protein>
<dbReference type="EMBL" id="ACDY02000013">
    <property type="protein sequence ID" value="EEZ71032.1"/>
    <property type="molecule type" value="Genomic_DNA"/>
</dbReference>
<dbReference type="eggNOG" id="ENOG502Z83X">
    <property type="taxonomic scope" value="Bacteria"/>
</dbReference>